<feature type="coiled-coil region" evidence="1">
    <location>
        <begin position="1389"/>
        <end position="1426"/>
    </location>
</feature>
<evidence type="ECO:0000256" key="2">
    <source>
        <dbReference type="SAM" id="MobiDB-lite"/>
    </source>
</evidence>
<reference evidence="3" key="1">
    <citation type="submission" date="2019-08" db="EMBL/GenBank/DDBJ databases">
        <title>The improved chromosome-level genome for the pearl oyster Pinctada fucata martensii using PacBio sequencing and Hi-C.</title>
        <authorList>
            <person name="Zheng Z."/>
        </authorList>
    </citation>
    <scope>NUCLEOTIDE SEQUENCE</scope>
    <source>
        <strain evidence="3">ZZ-2019</strain>
        <tissue evidence="3">Adductor muscle</tissue>
    </source>
</reference>
<comment type="caution">
    <text evidence="3">The sequence shown here is derived from an EMBL/GenBank/DDBJ whole genome shotgun (WGS) entry which is preliminary data.</text>
</comment>
<feature type="compositionally biased region" description="Polar residues" evidence="2">
    <location>
        <begin position="1062"/>
        <end position="1094"/>
    </location>
</feature>
<feature type="compositionally biased region" description="Basic and acidic residues" evidence="2">
    <location>
        <begin position="904"/>
        <end position="938"/>
    </location>
</feature>
<evidence type="ECO:0000256" key="1">
    <source>
        <dbReference type="SAM" id="Coils"/>
    </source>
</evidence>
<feature type="region of interest" description="Disordered" evidence="2">
    <location>
        <begin position="1062"/>
        <end position="1113"/>
    </location>
</feature>
<name>A0AA88YNJ1_PINIB</name>
<feature type="coiled-coil region" evidence="1">
    <location>
        <begin position="1330"/>
        <end position="1357"/>
    </location>
</feature>
<proteinExistence type="predicted"/>
<accession>A0AA88YNJ1</accession>
<gene>
    <name evidence="3" type="ORF">FSP39_024766</name>
</gene>
<feature type="region of interest" description="Disordered" evidence="2">
    <location>
        <begin position="992"/>
        <end position="1028"/>
    </location>
</feature>
<organism evidence="3 4">
    <name type="scientific">Pinctada imbricata</name>
    <name type="common">Atlantic pearl-oyster</name>
    <name type="synonym">Pinctada martensii</name>
    <dbReference type="NCBI Taxonomy" id="66713"/>
    <lineage>
        <taxon>Eukaryota</taxon>
        <taxon>Metazoa</taxon>
        <taxon>Spiralia</taxon>
        <taxon>Lophotrochozoa</taxon>
        <taxon>Mollusca</taxon>
        <taxon>Bivalvia</taxon>
        <taxon>Autobranchia</taxon>
        <taxon>Pteriomorphia</taxon>
        <taxon>Pterioida</taxon>
        <taxon>Pterioidea</taxon>
        <taxon>Pteriidae</taxon>
        <taxon>Pinctada</taxon>
    </lineage>
</organism>
<evidence type="ECO:0000313" key="3">
    <source>
        <dbReference type="EMBL" id="KAK3109183.1"/>
    </source>
</evidence>
<feature type="compositionally biased region" description="Polar residues" evidence="2">
    <location>
        <begin position="738"/>
        <end position="750"/>
    </location>
</feature>
<feature type="region of interest" description="Disordered" evidence="2">
    <location>
        <begin position="891"/>
        <end position="946"/>
    </location>
</feature>
<keyword evidence="1" id="KW-0175">Coiled coil</keyword>
<feature type="compositionally biased region" description="Basic and acidic residues" evidence="2">
    <location>
        <begin position="751"/>
        <end position="768"/>
    </location>
</feature>
<keyword evidence="4" id="KW-1185">Reference proteome</keyword>
<feature type="region of interest" description="Disordered" evidence="2">
    <location>
        <begin position="738"/>
        <end position="768"/>
    </location>
</feature>
<sequence length="1668" mass="186435">MILQVCLKSHTEILSQVCLKSYTETISQDVSEHPLPDSAPAVPYDPVNQTIYDNGAMEMTQIDNSIQESAPDDFGESEIIDKMKAVNFLQNLFSKPEYASLGKGEQRGSDDTQEVERCDREVNFYTSKYVPQTSNSEDITGRREPVAVRGLSGRSPLMCIQSLEQEDVTETDLTDHQSPEKVADHKSFLSRLKGEKMGPVMIVKPSNATVVDKTVIFGQEGENDMDHTEPIKDIAIEVNKSASRSVTRNSGNVTKIFHSNNDMEQTTVLSTTHAPNDSRTAPASGDGQFTQYFERNQTMEITANFTSRIRMGDRSNLNLTTGGPNAAGDLSTGLTADIGHFNMNKTVAFDNDDMEETKLFSEVHGVNNREVASNADLKENLPVVQEVPSIMNNVHMTKIFSSDNMEETRMLMSGNVIDNRQVNKTMNLDENMEETRLLTSGHLIDNMKEIANLTGGNVSSNKQVNKTVMLNDNMEETRMLTSGNLIDKMKETTNLTRGNVSNNKQVNKTIMLNDNMEETRMLTSGDLIDKMKETTNLTGGNVSNNKQVNKTIMLNDNMEETRMLTSVNVIDNNRVNKTMTFNDNMDETRPLTSCFSSAASSNDCKDLPTDLNSETNLHSSISSLEKNEDGNIAEKRLSARRKSFANKGMNVTTYSDNMEETLALSNATTSVTPKDANLTRYSSKMEETLPLEMVSKLSSNKSVGNKTVSSIVDNMEETRMLTNGTFFVAEKSGAKSADQNDQIEAVSNENNRAEVRASSELSRSEVDQGMKNQCEVQARENTEMENATVNERAGPDGSHISTTLIEKTNVTSKFESVNEPTEVIKAKYAKFLQDMKKNRIETAGPDSEFADLGLDDETSEVTFKFMAKTGQKRRSTVRLSTASKMPNLTVEEKKEEGLEINTEDNTKRDEIDRRKEEKMEENDKREEGQETVARDEVPKIGSNSSIPNLDEIQDNLLSELAPDMLTHALMDTDLLSLHGDDNTHTVQRLRHLIDQPTSSSKQDKSSVSSTNSEINNGGLPLSDKDTSHIETGNISAMSMDTTTLLAHHTGLTTQVIPPSIMVSSQQDGAPNIVNSQQNGEVNTLPTSSVNNQLASSVSSQQTSSVDDQCNNMDTDQKADLEHNRQTNTVTIQESNALQNQLNSTATSQYTCNYTTRSSSSEDSQLQETAQSLMASMSTNMIKILDDWEEEEEEFDGPMTIENFCTKFLKVPLPCQFWRNSNKRRRSSIASAPVELECGDVWSELGASVIHGSYVEACHKILQEALANADCRARDREKFEERFLSDPPDWVKEALTVTSEEGKLQLKEKVAELSSMCNSMARKLHHKEIKYQASTAYCNILQNKLEELKNKLQIKSEVSAKAKEFLDSLNEEEARLDDILSAGTNEEVSMEDASTEIEENKKKMDELEELEQRAGKSDNKLSQLRLESTDKEEDVDFSTEREVLQADINTLENLTEWIWQREESDEESELFLFYDGTLAVIIDKVPGSTNGNIKIRKIQLYSLLEDDNECTPSSIDLMKMAKVKIAHNLLMKAINTDKLCEKYKSWDSLPDLLHELSITIIDTKTLISDLDRAGLIDNILLTWNISECCAIYDKWSLTQLRKITITIKLIVEGQSVKTVPQVHVKYGKFSNQDVMKVIQKVDQGVNYAERLCQAIDLEDLDSLPDYCST</sequence>
<dbReference type="EMBL" id="VSWD01000001">
    <property type="protein sequence ID" value="KAK3109183.1"/>
    <property type="molecule type" value="Genomic_DNA"/>
</dbReference>
<feature type="compositionally biased region" description="Low complexity" evidence="2">
    <location>
        <begin position="994"/>
        <end position="1012"/>
    </location>
</feature>
<protein>
    <submittedName>
        <fullName evidence="3">Uncharacterized protein</fullName>
    </submittedName>
</protein>
<feature type="compositionally biased region" description="Low complexity" evidence="2">
    <location>
        <begin position="1095"/>
        <end position="1108"/>
    </location>
</feature>
<dbReference type="Proteomes" id="UP001186944">
    <property type="component" value="Unassembled WGS sequence"/>
</dbReference>
<evidence type="ECO:0000313" key="4">
    <source>
        <dbReference type="Proteomes" id="UP001186944"/>
    </source>
</evidence>